<feature type="compositionally biased region" description="Polar residues" evidence="1">
    <location>
        <begin position="357"/>
        <end position="366"/>
    </location>
</feature>
<organism evidence="2 3">
    <name type="scientific">Phytophthora nicotianae P1569</name>
    <dbReference type="NCBI Taxonomy" id="1317065"/>
    <lineage>
        <taxon>Eukaryota</taxon>
        <taxon>Sar</taxon>
        <taxon>Stramenopiles</taxon>
        <taxon>Oomycota</taxon>
        <taxon>Peronosporomycetes</taxon>
        <taxon>Peronosporales</taxon>
        <taxon>Peronosporaceae</taxon>
        <taxon>Phytophthora</taxon>
    </lineage>
</organism>
<evidence type="ECO:0000256" key="1">
    <source>
        <dbReference type="SAM" id="MobiDB-lite"/>
    </source>
</evidence>
<proteinExistence type="predicted"/>
<dbReference type="eggNOG" id="ENOG502R5P3">
    <property type="taxonomic scope" value="Eukaryota"/>
</dbReference>
<dbReference type="EMBL" id="ANIZ01004059">
    <property type="protein sequence ID" value="ETI30413.1"/>
    <property type="molecule type" value="Genomic_DNA"/>
</dbReference>
<feature type="region of interest" description="Disordered" evidence="1">
    <location>
        <begin position="340"/>
        <end position="374"/>
    </location>
</feature>
<evidence type="ECO:0000313" key="2">
    <source>
        <dbReference type="EMBL" id="ETI30413.1"/>
    </source>
</evidence>
<accession>V9DVU8</accession>
<keyword evidence="3" id="KW-1185">Reference proteome</keyword>
<dbReference type="AlphaFoldDB" id="V9DVU8"/>
<sequence>MKSQSDLLAVENEAWPTRQVWEKLRSRFYGADNSDVVRDLSESQIIRRAHHVRNQHYYGSLHGSIQIPPLLLALDEEVSFFQLQYATANREDVAKPTRLLGWAHPALTRIGTWPTLLSKRDQLFELAEIFLRLRSHVNECPPDSVPKRFCMGCLFHMKQALRRVMERYAITDEECLIAMARGVLATLTVIDHEQVERGIKWVKREIEKRCILAKTEYTTAKWEEFWGYFERTWLDQYTIDVWNVFGLDNELVARTNNSLERFNRELNSRFPTPHPSMATFVTVIKTLAAEYVRRIRDIRRSRARRVPRERIKLIVPVTIPTDINSDVDEATALVLNLAKSSHSPRAGGGDRVASSAGRPNQASTSYDGKRQGLRCGWEQMSQPSRRSPVAGLEIAPASRTKVFV</sequence>
<protein>
    <recommendedName>
        <fullName evidence="4">MULE transposase domain-containing protein</fullName>
    </recommendedName>
</protein>
<dbReference type="Proteomes" id="UP000018721">
    <property type="component" value="Unassembled WGS sequence"/>
</dbReference>
<evidence type="ECO:0008006" key="4">
    <source>
        <dbReference type="Google" id="ProtNLM"/>
    </source>
</evidence>
<dbReference type="HOGENOM" id="CLU_028851_4_1_1"/>
<reference evidence="2 3" key="1">
    <citation type="submission" date="2013-11" db="EMBL/GenBank/DDBJ databases">
        <title>The Genome Sequence of Phytophthora parasitica P1569.</title>
        <authorList>
            <consortium name="The Broad Institute Genomics Platform"/>
            <person name="Russ C."/>
            <person name="Tyler B."/>
            <person name="Panabieres F."/>
            <person name="Shan W."/>
            <person name="Tripathy S."/>
            <person name="Grunwald N."/>
            <person name="Machado M."/>
            <person name="Johnson C.S."/>
            <person name="Arredondo F."/>
            <person name="Hong C."/>
            <person name="Coffey M."/>
            <person name="Young S.K."/>
            <person name="Zeng Q."/>
            <person name="Gargeya S."/>
            <person name="Fitzgerald M."/>
            <person name="Abouelleil A."/>
            <person name="Alvarado L."/>
            <person name="Chapman S.B."/>
            <person name="Gainer-Dewar J."/>
            <person name="Goldberg J."/>
            <person name="Griggs A."/>
            <person name="Gujja S."/>
            <person name="Hansen M."/>
            <person name="Howarth C."/>
            <person name="Imamovic A."/>
            <person name="Ireland A."/>
            <person name="Larimer J."/>
            <person name="McCowan C."/>
            <person name="Murphy C."/>
            <person name="Pearson M."/>
            <person name="Poon T.W."/>
            <person name="Priest M."/>
            <person name="Roberts A."/>
            <person name="Saif S."/>
            <person name="Shea T."/>
            <person name="Sykes S."/>
            <person name="Wortman J."/>
            <person name="Nusbaum C."/>
            <person name="Birren B."/>
        </authorList>
    </citation>
    <scope>NUCLEOTIDE SEQUENCE [LARGE SCALE GENOMIC DNA]</scope>
    <source>
        <strain evidence="2 3">P1569</strain>
    </source>
</reference>
<name>V9DVU8_PHYNI</name>
<gene>
    <name evidence="2" type="ORF">F443_22463</name>
</gene>
<comment type="caution">
    <text evidence="2">The sequence shown here is derived from an EMBL/GenBank/DDBJ whole genome shotgun (WGS) entry which is preliminary data.</text>
</comment>
<evidence type="ECO:0000313" key="3">
    <source>
        <dbReference type="Proteomes" id="UP000018721"/>
    </source>
</evidence>